<feature type="transmembrane region" description="Helical" evidence="1">
    <location>
        <begin position="21"/>
        <end position="41"/>
    </location>
</feature>
<evidence type="ECO:0000313" key="3">
    <source>
        <dbReference type="Proteomes" id="UP001367508"/>
    </source>
</evidence>
<dbReference type="Proteomes" id="UP001367508">
    <property type="component" value="Unassembled WGS sequence"/>
</dbReference>
<sequence length="74" mass="8593">MIGSDLAQYEGERELTVELSCSIIPVLVLLSCPFAFVYLRLLKLMDFYFLLYSVVDNICLVWFALPILMPHHRL</sequence>
<keyword evidence="1" id="KW-1133">Transmembrane helix</keyword>
<dbReference type="AlphaFoldDB" id="A0AAN9QCE6"/>
<comment type="caution">
    <text evidence="2">The sequence shown here is derived from an EMBL/GenBank/DDBJ whole genome shotgun (WGS) entry which is preliminary data.</text>
</comment>
<evidence type="ECO:0000256" key="1">
    <source>
        <dbReference type="SAM" id="Phobius"/>
    </source>
</evidence>
<evidence type="ECO:0000313" key="2">
    <source>
        <dbReference type="EMBL" id="KAK7330032.1"/>
    </source>
</evidence>
<feature type="transmembrane region" description="Helical" evidence="1">
    <location>
        <begin position="47"/>
        <end position="68"/>
    </location>
</feature>
<keyword evidence="1" id="KW-0472">Membrane</keyword>
<keyword evidence="1" id="KW-0812">Transmembrane</keyword>
<name>A0AAN9QCE6_CANGL</name>
<protein>
    <submittedName>
        <fullName evidence="2">Uncharacterized protein</fullName>
    </submittedName>
</protein>
<dbReference type="EMBL" id="JAYMYQ010000005">
    <property type="protein sequence ID" value="KAK7330032.1"/>
    <property type="molecule type" value="Genomic_DNA"/>
</dbReference>
<proteinExistence type="predicted"/>
<organism evidence="2 3">
    <name type="scientific">Canavalia gladiata</name>
    <name type="common">Sword bean</name>
    <name type="synonym">Dolichos gladiatus</name>
    <dbReference type="NCBI Taxonomy" id="3824"/>
    <lineage>
        <taxon>Eukaryota</taxon>
        <taxon>Viridiplantae</taxon>
        <taxon>Streptophyta</taxon>
        <taxon>Embryophyta</taxon>
        <taxon>Tracheophyta</taxon>
        <taxon>Spermatophyta</taxon>
        <taxon>Magnoliopsida</taxon>
        <taxon>eudicotyledons</taxon>
        <taxon>Gunneridae</taxon>
        <taxon>Pentapetalae</taxon>
        <taxon>rosids</taxon>
        <taxon>fabids</taxon>
        <taxon>Fabales</taxon>
        <taxon>Fabaceae</taxon>
        <taxon>Papilionoideae</taxon>
        <taxon>50 kb inversion clade</taxon>
        <taxon>NPAAA clade</taxon>
        <taxon>indigoferoid/millettioid clade</taxon>
        <taxon>Phaseoleae</taxon>
        <taxon>Canavalia</taxon>
    </lineage>
</organism>
<keyword evidence="3" id="KW-1185">Reference proteome</keyword>
<accession>A0AAN9QCE6</accession>
<reference evidence="2 3" key="1">
    <citation type="submission" date="2024-01" db="EMBL/GenBank/DDBJ databases">
        <title>The genomes of 5 underutilized Papilionoideae crops provide insights into root nodulation and disease resistanc.</title>
        <authorList>
            <person name="Jiang F."/>
        </authorList>
    </citation>
    <scope>NUCLEOTIDE SEQUENCE [LARGE SCALE GENOMIC DNA]</scope>
    <source>
        <strain evidence="2">LVBAO_FW01</strain>
        <tissue evidence="2">Leaves</tissue>
    </source>
</reference>
<gene>
    <name evidence="2" type="ORF">VNO77_24217</name>
</gene>